<accession>A0A8T0DX81</accession>
<dbReference type="SMART" id="SM01328">
    <property type="entry name" value="zf-3CxxC"/>
    <property type="match status" value="1"/>
</dbReference>
<evidence type="ECO:0000256" key="7">
    <source>
        <dbReference type="ARBA" id="ARBA00023136"/>
    </source>
</evidence>
<feature type="compositionally biased region" description="Polar residues" evidence="8">
    <location>
        <begin position="471"/>
        <end position="485"/>
    </location>
</feature>
<dbReference type="EMBL" id="JTDF01000140">
    <property type="protein sequence ID" value="KAF8572190.1"/>
    <property type="molecule type" value="Genomic_DNA"/>
</dbReference>
<dbReference type="GO" id="GO:0006612">
    <property type="term" value="P:protein targeting to membrane"/>
    <property type="evidence" value="ECO:0007669"/>
    <property type="project" value="TreeGrafter"/>
</dbReference>
<evidence type="ECO:0000256" key="8">
    <source>
        <dbReference type="SAM" id="MobiDB-lite"/>
    </source>
</evidence>
<evidence type="ECO:0000259" key="9">
    <source>
        <dbReference type="SMART" id="SM01328"/>
    </source>
</evidence>
<evidence type="ECO:0000313" key="11">
    <source>
        <dbReference type="Proteomes" id="UP000699462"/>
    </source>
</evidence>
<comment type="caution">
    <text evidence="10">The sequence shown here is derived from an EMBL/GenBank/DDBJ whole genome shotgun (WGS) entry which is preliminary data.</text>
</comment>
<dbReference type="GO" id="GO:0008270">
    <property type="term" value="F:zinc ion binding"/>
    <property type="evidence" value="ECO:0007669"/>
    <property type="project" value="UniProtKB-KW"/>
</dbReference>
<name>A0A8T0DX81_9TREM</name>
<evidence type="ECO:0000313" key="10">
    <source>
        <dbReference type="EMBL" id="KAF8572190.1"/>
    </source>
</evidence>
<dbReference type="Pfam" id="PF13695">
    <property type="entry name" value="Zn_ribbon_3CxxC"/>
    <property type="match status" value="1"/>
</dbReference>
<dbReference type="OrthoDB" id="8121437at2759"/>
<proteinExistence type="predicted"/>
<comment type="subcellular location">
    <subcellularLocation>
        <location evidence="1">Membrane</location>
        <topology evidence="1">Single-pass membrane protein</topology>
    </subcellularLocation>
</comment>
<dbReference type="Proteomes" id="UP000699462">
    <property type="component" value="Unassembled WGS sequence"/>
</dbReference>
<keyword evidence="5" id="KW-0862">Zinc</keyword>
<keyword evidence="3" id="KW-0479">Metal-binding</keyword>
<feature type="compositionally biased region" description="Basic and acidic residues" evidence="8">
    <location>
        <begin position="488"/>
        <end position="502"/>
    </location>
</feature>
<keyword evidence="11" id="KW-1185">Reference proteome</keyword>
<evidence type="ECO:0000256" key="3">
    <source>
        <dbReference type="ARBA" id="ARBA00022723"/>
    </source>
</evidence>
<feature type="compositionally biased region" description="Basic and acidic residues" evidence="8">
    <location>
        <begin position="518"/>
        <end position="527"/>
    </location>
</feature>
<evidence type="ECO:0000256" key="6">
    <source>
        <dbReference type="ARBA" id="ARBA00022989"/>
    </source>
</evidence>
<evidence type="ECO:0000256" key="5">
    <source>
        <dbReference type="ARBA" id="ARBA00022833"/>
    </source>
</evidence>
<dbReference type="PANTHER" id="PTHR14402:SF10">
    <property type="entry name" value="3CXXC-TYPE DOMAIN-CONTAINING PROTEIN"/>
    <property type="match status" value="1"/>
</dbReference>
<feature type="region of interest" description="Disordered" evidence="8">
    <location>
        <begin position="471"/>
        <end position="527"/>
    </location>
</feature>
<reference evidence="10 11" key="1">
    <citation type="submission" date="2019-07" db="EMBL/GenBank/DDBJ databases">
        <title>Annotation for the trematode Paragonimus westermani.</title>
        <authorList>
            <person name="Choi Y.-J."/>
        </authorList>
    </citation>
    <scope>NUCLEOTIDE SEQUENCE [LARGE SCALE GENOMIC DNA]</scope>
    <source>
        <strain evidence="10">180907_Pwestermani</strain>
    </source>
</reference>
<feature type="domain" description="3CxxC-type" evidence="9">
    <location>
        <begin position="332"/>
        <end position="455"/>
    </location>
</feature>
<dbReference type="InterPro" id="IPR026096">
    <property type="entry name" value="R-trans_p"/>
</dbReference>
<dbReference type="AlphaFoldDB" id="A0A8T0DX81"/>
<keyword evidence="4" id="KW-0863">Zinc-finger</keyword>
<dbReference type="GO" id="GO:0016020">
    <property type="term" value="C:membrane"/>
    <property type="evidence" value="ECO:0007669"/>
    <property type="project" value="UniProtKB-SubCell"/>
</dbReference>
<evidence type="ECO:0000256" key="2">
    <source>
        <dbReference type="ARBA" id="ARBA00022692"/>
    </source>
</evidence>
<evidence type="ECO:0000256" key="4">
    <source>
        <dbReference type="ARBA" id="ARBA00022771"/>
    </source>
</evidence>
<dbReference type="PANTHER" id="PTHR14402">
    <property type="entry name" value="RECEPTOR TRANSPORTING PROTEIN"/>
    <property type="match status" value="1"/>
</dbReference>
<dbReference type="InterPro" id="IPR027377">
    <property type="entry name" value="ZAR1/RTP1-5-like_Znf-3CxxC"/>
</dbReference>
<dbReference type="GO" id="GO:0031849">
    <property type="term" value="F:olfactory receptor binding"/>
    <property type="evidence" value="ECO:0007669"/>
    <property type="project" value="TreeGrafter"/>
</dbReference>
<evidence type="ECO:0000256" key="1">
    <source>
        <dbReference type="ARBA" id="ARBA00004167"/>
    </source>
</evidence>
<keyword evidence="6" id="KW-1133">Transmembrane helix</keyword>
<organism evidence="10 11">
    <name type="scientific">Paragonimus westermani</name>
    <dbReference type="NCBI Taxonomy" id="34504"/>
    <lineage>
        <taxon>Eukaryota</taxon>
        <taxon>Metazoa</taxon>
        <taxon>Spiralia</taxon>
        <taxon>Lophotrochozoa</taxon>
        <taxon>Platyhelminthes</taxon>
        <taxon>Trematoda</taxon>
        <taxon>Digenea</taxon>
        <taxon>Plagiorchiida</taxon>
        <taxon>Troglotremata</taxon>
        <taxon>Troglotrematidae</taxon>
        <taxon>Paragonimus</taxon>
    </lineage>
</organism>
<sequence>MKFSHWNPKFHEMTQKLAALLLQHGHARTALPADLWSSAELIHLDNSSNSNQDSLQKSTLKMPSKSHELLLSMGVHPTKFNCSLIQDNMRSQANANRNEVVTNVFTKNISTEYLSTWTRHKLNQDLRTTPSFGYQLDATPAVKSLPQSLFSLHTSPVTLQPQGLALLNSLQLKYLLTSQPDPLRPVLSVLQVPTYSFGDAPIQSIIDSVHPATPLTGWSLGLSTNVPMLPQQIPNLLTTTTFNSQHLLSLLLDGNTLLKPTISPELTQVSHPHAPPPYPVPLSCCQPLKLGCPSNLNVRPLETVSSLPYPLSVLHIPNSPEGRLDVLLVRDEAKTRFMCSPCSRQWTSMKGSITFVVVLSHWLGGPIQLGEWTVQPGANVFFELFPQSCGDCDLLCQPKWYPEEIFKVISNLFVRVHGQFYSDMIPWDDQWNWQRRDGQPSGPHDSQKCVACQNGFCRGLFRGQSHSVCSERNNPKVSNTQTPQLNAHADKSTREVPIDRPSRAISPNEPPRCKRRTTVREPSRTEI</sequence>
<keyword evidence="7" id="KW-0472">Membrane</keyword>
<gene>
    <name evidence="10" type="ORF">P879_01477</name>
</gene>
<keyword evidence="2" id="KW-0812">Transmembrane</keyword>
<dbReference type="GO" id="GO:0051205">
    <property type="term" value="P:protein insertion into membrane"/>
    <property type="evidence" value="ECO:0007669"/>
    <property type="project" value="TreeGrafter"/>
</dbReference>
<protein>
    <recommendedName>
        <fullName evidence="9">3CxxC-type domain-containing protein</fullName>
    </recommendedName>
</protein>